<evidence type="ECO:0000256" key="1">
    <source>
        <dbReference type="SAM" id="Phobius"/>
    </source>
</evidence>
<evidence type="ECO:0000313" key="3">
    <source>
        <dbReference type="Proteomes" id="UP001500274"/>
    </source>
</evidence>
<comment type="caution">
    <text evidence="2">The sequence shown here is derived from an EMBL/GenBank/DDBJ whole genome shotgun (WGS) entry which is preliminary data.</text>
</comment>
<name>A0ABN3PDM1_9MICO</name>
<keyword evidence="1" id="KW-0472">Membrane</keyword>
<keyword evidence="1" id="KW-1133">Transmembrane helix</keyword>
<dbReference type="Pfam" id="PF13196">
    <property type="entry name" value="DUF4012"/>
    <property type="match status" value="1"/>
</dbReference>
<reference evidence="3" key="1">
    <citation type="journal article" date="2019" name="Int. J. Syst. Evol. Microbiol.">
        <title>The Global Catalogue of Microorganisms (GCM) 10K type strain sequencing project: providing services to taxonomists for standard genome sequencing and annotation.</title>
        <authorList>
            <consortium name="The Broad Institute Genomics Platform"/>
            <consortium name="The Broad Institute Genome Sequencing Center for Infectious Disease"/>
            <person name="Wu L."/>
            <person name="Ma J."/>
        </authorList>
    </citation>
    <scope>NUCLEOTIDE SEQUENCE [LARGE SCALE GENOMIC DNA]</scope>
    <source>
        <strain evidence="3">JCM 16365</strain>
    </source>
</reference>
<proteinExistence type="predicted"/>
<protein>
    <submittedName>
        <fullName evidence="2">DUF4012 domain-containing protein</fullName>
    </submittedName>
</protein>
<dbReference type="Proteomes" id="UP001500274">
    <property type="component" value="Unassembled WGS sequence"/>
</dbReference>
<sequence>MTNPLLPARARTAGRILIWVLLTLLVVLVAAAAWLGVRGYLAYGHLTAAQRAAGEVARNLDDTDAATARLADIAADTAAARSLTSDPVWRAAEVLPWVGDQLSAVAAVTAAVDDVAGKALTPLVRVASDFSAGALKPVDGRIDVSGFGEMHEAAQSTTAQVTLASDAVDEIDRTTLLPPLSKAVEDVSGLLASVETGSDAVSRATALMPAILGADGPRNYLVVFQNNAEWRSLGGIVGAMALVHTENGQISLAAQASASGDIGKLRDPVLDIGPELTAFMETRPARYMQNATQVPSFPLAAQIAQAMWEREYGVRVDGVISLDPVALSYMLAATGPVALPTGDELTSENAIPLLLNEVYFRYDPKTQDAFFQVAAASVFAKLAAGDVAPSALVSALAKAGEEERLLIWSGAPAEQAILDGTSLQGLLPVTDSERTSFGVYLNDATGSKMDYYMKVGTGVQWCTAQGATSEAVLDVSLTSDAPADAAGLPDYITGNGGFGTEAGLTRTTAYLYLPEGASLLSSENSDGTGFQSGTDQGRPVLVWSSLLAPGEQASASIRVRTPWTPELSAQVTPVLPGTDSALVASCG</sequence>
<feature type="transmembrane region" description="Helical" evidence="1">
    <location>
        <begin position="16"/>
        <end position="37"/>
    </location>
</feature>
<accession>A0ABN3PDM1</accession>
<keyword evidence="1" id="KW-0812">Transmembrane</keyword>
<keyword evidence="3" id="KW-1185">Reference proteome</keyword>
<dbReference type="InterPro" id="IPR025101">
    <property type="entry name" value="DUF4012"/>
</dbReference>
<dbReference type="RefSeq" id="WP_344229076.1">
    <property type="nucleotide sequence ID" value="NZ_BAAARI010000012.1"/>
</dbReference>
<dbReference type="EMBL" id="BAAARI010000012">
    <property type="protein sequence ID" value="GAA2580673.1"/>
    <property type="molecule type" value="Genomic_DNA"/>
</dbReference>
<evidence type="ECO:0000313" key="2">
    <source>
        <dbReference type="EMBL" id="GAA2580673.1"/>
    </source>
</evidence>
<gene>
    <name evidence="2" type="ORF">GCM10009862_19840</name>
</gene>
<organism evidence="2 3">
    <name type="scientific">Microbacterium binotii</name>
    <dbReference type="NCBI Taxonomy" id="462710"/>
    <lineage>
        <taxon>Bacteria</taxon>
        <taxon>Bacillati</taxon>
        <taxon>Actinomycetota</taxon>
        <taxon>Actinomycetes</taxon>
        <taxon>Micrococcales</taxon>
        <taxon>Microbacteriaceae</taxon>
        <taxon>Microbacterium</taxon>
    </lineage>
</organism>